<feature type="compositionally biased region" description="Gly residues" evidence="1">
    <location>
        <begin position="38"/>
        <end position="49"/>
    </location>
</feature>
<dbReference type="Proteomes" id="UP001189122">
    <property type="component" value="Unassembled WGS sequence"/>
</dbReference>
<name>A0ABN7ECE7_SPIIN</name>
<feature type="region of interest" description="Disordered" evidence="1">
    <location>
        <begin position="26"/>
        <end position="49"/>
    </location>
</feature>
<accession>A0ABN7ECE7</accession>
<proteinExistence type="predicted"/>
<keyword evidence="3" id="KW-1185">Reference proteome</keyword>
<evidence type="ECO:0000256" key="1">
    <source>
        <dbReference type="SAM" id="MobiDB-lite"/>
    </source>
</evidence>
<evidence type="ECO:0000313" key="3">
    <source>
        <dbReference type="Proteomes" id="UP001189122"/>
    </source>
</evidence>
<protein>
    <submittedName>
        <fullName evidence="2">Uncharacterized protein</fullName>
    </submittedName>
</protein>
<sequence>MNGGVGRLYVSIKAADNNGRGTVRGGGCGSGSAYRGAARGGGGGVCQRL</sequence>
<comment type="caution">
    <text evidence="2">The sequence shown here is derived from an EMBL/GenBank/DDBJ whole genome shotgun (WGS) entry which is preliminary data.</text>
</comment>
<gene>
    <name evidence="2" type="ORF">SI7747_UN021927</name>
</gene>
<evidence type="ECO:0000313" key="2">
    <source>
        <dbReference type="EMBL" id="CAA6675585.1"/>
    </source>
</evidence>
<organism evidence="2 3">
    <name type="scientific">Spirodela intermedia</name>
    <name type="common">Intermediate duckweed</name>
    <dbReference type="NCBI Taxonomy" id="51605"/>
    <lineage>
        <taxon>Eukaryota</taxon>
        <taxon>Viridiplantae</taxon>
        <taxon>Streptophyta</taxon>
        <taxon>Embryophyta</taxon>
        <taxon>Tracheophyta</taxon>
        <taxon>Spermatophyta</taxon>
        <taxon>Magnoliopsida</taxon>
        <taxon>Liliopsida</taxon>
        <taxon>Araceae</taxon>
        <taxon>Lemnoideae</taxon>
        <taxon>Spirodela</taxon>
    </lineage>
</organism>
<reference evidence="3" key="1">
    <citation type="journal article" date="2020" name="Sci. Rep.">
        <title>Chromosome-scale genome assembly for the duckweed Spirodela intermedia, integrating cytogenetic maps, PacBio and Oxford Nanopore libraries.</title>
        <authorList>
            <person name="Hoang P.T.N."/>
            <person name="Fiebig A."/>
            <person name="Novak P."/>
            <person name="Macas J."/>
            <person name="Cao H.X."/>
            <person name="Stepanenko A."/>
            <person name="Chen G."/>
            <person name="Borisjuk N."/>
            <person name="Scholz U."/>
            <person name="Schubert I."/>
        </authorList>
    </citation>
    <scope>NUCLEOTIDE SEQUENCE [LARGE SCALE GENOMIC DNA]</scope>
</reference>
<dbReference type="EMBL" id="CACRZD030000368">
    <property type="protein sequence ID" value="CAA6675585.1"/>
    <property type="molecule type" value="Genomic_DNA"/>
</dbReference>